<dbReference type="AlphaFoldDB" id="A0A8H7XP77"/>
<reference evidence="1" key="1">
    <citation type="submission" date="2021-02" db="EMBL/GenBank/DDBJ databases">
        <title>Psilocybe cubensis genome.</title>
        <authorList>
            <person name="Mckernan K.J."/>
            <person name="Crawford S."/>
            <person name="Trippe A."/>
            <person name="Kane L.T."/>
            <person name="Mclaughlin S."/>
        </authorList>
    </citation>
    <scope>NUCLEOTIDE SEQUENCE [LARGE SCALE GENOMIC DNA]</scope>
    <source>
        <strain evidence="1">MGC-MH-2018</strain>
    </source>
</reference>
<accession>A0A8H7XP77</accession>
<organism evidence="1">
    <name type="scientific">Psilocybe cubensis</name>
    <name type="common">Psychedelic mushroom</name>
    <name type="synonym">Stropharia cubensis</name>
    <dbReference type="NCBI Taxonomy" id="181762"/>
    <lineage>
        <taxon>Eukaryota</taxon>
        <taxon>Fungi</taxon>
        <taxon>Dikarya</taxon>
        <taxon>Basidiomycota</taxon>
        <taxon>Agaricomycotina</taxon>
        <taxon>Agaricomycetes</taxon>
        <taxon>Agaricomycetidae</taxon>
        <taxon>Agaricales</taxon>
        <taxon>Agaricineae</taxon>
        <taxon>Strophariaceae</taxon>
        <taxon>Psilocybe</taxon>
    </lineage>
</organism>
<comment type="caution">
    <text evidence="1">The sequence shown here is derived from an EMBL/GenBank/DDBJ whole genome shotgun (WGS) entry which is preliminary data.</text>
</comment>
<proteinExistence type="predicted"/>
<protein>
    <submittedName>
        <fullName evidence="1">Uncharacterized protein</fullName>
    </submittedName>
</protein>
<gene>
    <name evidence="1" type="ORF">JR316_011659</name>
</gene>
<sequence>MTKIQTMFVAPVSNTIVPQSIAYTHHTADPGGRQLPAHIIRRSVCYNFDVYWLANEIPNREPNIQLIRGFNSLPVGQATHFNAALAYSNAHDPRLPIPNTERTFSVQPNVRVAVPMYFASADIQAPVRNAEPMTRASEGNLRTSPGPGEPHYRVANSSNMVERRAQVSRMKDGYSWHPYDPQAAKFKSNPKASMISSSVEPSHDTVTVKTEVPSFEETALACKAPRSEKFSQLISFFSPQGALKLFPVIDCQFQNCSARLTGLDAFAKHIFGPTSEGGHGLLSEISEPPFKVRKAGKMPAAL</sequence>
<dbReference type="EMBL" id="JAFIQS010000015">
    <property type="protein sequence ID" value="KAG5163314.1"/>
    <property type="molecule type" value="Genomic_DNA"/>
</dbReference>
<name>A0A8H7XP77_PSICU</name>
<evidence type="ECO:0000313" key="1">
    <source>
        <dbReference type="EMBL" id="KAG5163314.1"/>
    </source>
</evidence>